<dbReference type="GeneID" id="42303860"/>
<protein>
    <submittedName>
        <fullName evidence="1">Uncharacterized protein</fullName>
    </submittedName>
</protein>
<dbReference type="Proteomes" id="UP000037269">
    <property type="component" value="Unassembled WGS sequence"/>
</dbReference>
<evidence type="ECO:0000313" key="1">
    <source>
        <dbReference type="EMBL" id="KON99391.1"/>
    </source>
</evidence>
<dbReference type="OrthoDB" id="2617312at2"/>
<dbReference type="Proteomes" id="UP000182836">
    <property type="component" value="Unassembled WGS sequence"/>
</dbReference>
<name>A0A0D1UUM2_ANEMI</name>
<evidence type="ECO:0000313" key="4">
    <source>
        <dbReference type="Proteomes" id="UP000182836"/>
    </source>
</evidence>
<gene>
    <name evidence="1" type="ORF">AF333_01345</name>
    <name evidence="2" type="ORF">SAMN04487909_1052</name>
</gene>
<reference evidence="1 3" key="1">
    <citation type="submission" date="2015-07" db="EMBL/GenBank/DDBJ databases">
        <title>Fjat-14205 dsm 2895.</title>
        <authorList>
            <person name="Liu B."/>
            <person name="Wang J."/>
            <person name="Zhu Y."/>
            <person name="Liu G."/>
            <person name="Chen Q."/>
            <person name="Chen Z."/>
            <person name="Lan J."/>
            <person name="Che J."/>
            <person name="Ge C."/>
            <person name="Shi H."/>
            <person name="Pan Z."/>
            <person name="Liu X."/>
        </authorList>
    </citation>
    <scope>NUCLEOTIDE SEQUENCE [LARGE SCALE GENOMIC DNA]</scope>
    <source>
        <strain evidence="1 3">DSM 2895</strain>
    </source>
</reference>
<organism evidence="1 3">
    <name type="scientific">Aneurinibacillus migulanus</name>
    <name type="common">Bacillus migulanus</name>
    <dbReference type="NCBI Taxonomy" id="47500"/>
    <lineage>
        <taxon>Bacteria</taxon>
        <taxon>Bacillati</taxon>
        <taxon>Bacillota</taxon>
        <taxon>Bacilli</taxon>
        <taxon>Bacillales</taxon>
        <taxon>Paenibacillaceae</taxon>
        <taxon>Aneurinibacillus group</taxon>
        <taxon>Aneurinibacillus</taxon>
    </lineage>
</organism>
<reference evidence="2 4" key="2">
    <citation type="submission" date="2016-10" db="EMBL/GenBank/DDBJ databases">
        <authorList>
            <person name="de Groot N.N."/>
        </authorList>
    </citation>
    <scope>NUCLEOTIDE SEQUENCE [LARGE SCALE GENOMIC DNA]</scope>
    <source>
        <strain evidence="2 4">DSM 2895</strain>
    </source>
</reference>
<dbReference type="EMBL" id="FNED01000005">
    <property type="protein sequence ID" value="SDI52665.1"/>
    <property type="molecule type" value="Genomic_DNA"/>
</dbReference>
<sequence>MTQELRFIDEYPKFKSLFEKIFIKRELDDWYRYRCKESIEFLHDLKHITHIIEIDIRNHYFPSVDVFLKLQNINGEGRFLLEQKVHLQISKIIPVYLINYGYSIRHSLIIGSLDLWGPPQTFELFEVDAEIENIFASRKFIKLHEKFDAQDTIYNWTDLPNVESVNRSLTLEYAAFYDVLGLCE</sequence>
<accession>A0A0D1UUM2</accession>
<proteinExistence type="predicted"/>
<evidence type="ECO:0000313" key="2">
    <source>
        <dbReference type="EMBL" id="SDI52665.1"/>
    </source>
</evidence>
<dbReference type="PATRIC" id="fig|47500.8.peg.4236"/>
<dbReference type="RefSeq" id="WP_043068652.1">
    <property type="nucleotide sequence ID" value="NZ_BJOA01000066.1"/>
</dbReference>
<dbReference type="EMBL" id="LGUG01000002">
    <property type="protein sequence ID" value="KON99391.1"/>
    <property type="molecule type" value="Genomic_DNA"/>
</dbReference>
<keyword evidence="3" id="KW-1185">Reference proteome</keyword>
<dbReference type="AlphaFoldDB" id="A0A0D1UUM2"/>
<evidence type="ECO:0000313" key="3">
    <source>
        <dbReference type="Proteomes" id="UP000037269"/>
    </source>
</evidence>